<feature type="transmembrane region" description="Helical" evidence="1">
    <location>
        <begin position="7"/>
        <end position="26"/>
    </location>
</feature>
<reference evidence="2 3" key="1">
    <citation type="submission" date="2018-07" db="EMBL/GenBank/DDBJ databases">
        <title>Complete genome sequencing of Ornithinimicrobium sp. AMA3305.</title>
        <authorList>
            <person name="Bae J.-W."/>
        </authorList>
    </citation>
    <scope>NUCLEOTIDE SEQUENCE [LARGE SCALE GENOMIC DNA]</scope>
    <source>
        <strain evidence="2 3">AMA3305</strain>
    </source>
</reference>
<dbReference type="OrthoDB" id="4843372at2"/>
<evidence type="ECO:0000256" key="1">
    <source>
        <dbReference type="SAM" id="Phobius"/>
    </source>
</evidence>
<name>A0A345NLF8_9MICO</name>
<keyword evidence="1" id="KW-1133">Transmembrane helix</keyword>
<protein>
    <recommendedName>
        <fullName evidence="4">Cytochrome oxidase assembly protein</fullName>
    </recommendedName>
</protein>
<proteinExistence type="predicted"/>
<accession>A0A345NLF8</accession>
<feature type="transmembrane region" description="Helical" evidence="1">
    <location>
        <begin position="61"/>
        <end position="83"/>
    </location>
</feature>
<dbReference type="EMBL" id="CP031229">
    <property type="protein sequence ID" value="AXH95866.1"/>
    <property type="molecule type" value="Genomic_DNA"/>
</dbReference>
<dbReference type="KEGG" id="orn:DV701_06750"/>
<sequence length="155" mass="16246">MRSAFRIIAYVICALIAVQAAAIAWMDSGLFIWVSEGGVLDKSVLESEAAPPFAEVTGMMIHGMNGMMVIPVLALVLLVVGLLTRTRRGIVLGATVLGLTVLQVALGMFGHGLSLAAMLHGLNALLLFAAALVAARSRLEAPVERTPEARVGARV</sequence>
<evidence type="ECO:0000313" key="2">
    <source>
        <dbReference type="EMBL" id="AXH95866.1"/>
    </source>
</evidence>
<evidence type="ECO:0008006" key="4">
    <source>
        <dbReference type="Google" id="ProtNLM"/>
    </source>
</evidence>
<keyword evidence="1" id="KW-0472">Membrane</keyword>
<feature type="transmembrane region" description="Helical" evidence="1">
    <location>
        <begin position="115"/>
        <end position="135"/>
    </location>
</feature>
<dbReference type="AlphaFoldDB" id="A0A345NLF8"/>
<keyword evidence="1" id="KW-0812">Transmembrane</keyword>
<evidence type="ECO:0000313" key="3">
    <source>
        <dbReference type="Proteomes" id="UP000253790"/>
    </source>
</evidence>
<keyword evidence="3" id="KW-1185">Reference proteome</keyword>
<organism evidence="2 3">
    <name type="scientific">Ornithinimicrobium avium</name>
    <dbReference type="NCBI Taxonomy" id="2283195"/>
    <lineage>
        <taxon>Bacteria</taxon>
        <taxon>Bacillati</taxon>
        <taxon>Actinomycetota</taxon>
        <taxon>Actinomycetes</taxon>
        <taxon>Micrococcales</taxon>
        <taxon>Ornithinimicrobiaceae</taxon>
        <taxon>Ornithinimicrobium</taxon>
    </lineage>
</organism>
<dbReference type="Proteomes" id="UP000253790">
    <property type="component" value="Chromosome"/>
</dbReference>
<gene>
    <name evidence="2" type="ORF">DV701_06750</name>
</gene>
<feature type="transmembrane region" description="Helical" evidence="1">
    <location>
        <begin position="90"/>
        <end position="109"/>
    </location>
</feature>
<dbReference type="RefSeq" id="WP_114927631.1">
    <property type="nucleotide sequence ID" value="NZ_CP031229.1"/>
</dbReference>